<keyword evidence="2" id="KW-1185">Reference proteome</keyword>
<dbReference type="GeneID" id="97670673"/>
<name>A0A0M6ZDZ2_9HYPH</name>
<reference evidence="2" key="1">
    <citation type="submission" date="2015-07" db="EMBL/GenBank/DDBJ databases">
        <authorList>
            <person name="Rodrigo-Torres Lidia"/>
            <person name="Arahal R.David."/>
        </authorList>
    </citation>
    <scope>NUCLEOTIDE SEQUENCE [LARGE SCALE GENOMIC DNA]</scope>
    <source>
        <strain evidence="2">CECT 5096</strain>
    </source>
</reference>
<dbReference type="RefSeq" id="WP_055111150.1">
    <property type="nucleotide sequence ID" value="NZ_CANMGD010000001.1"/>
</dbReference>
<accession>A0A0M6ZDZ2</accession>
<dbReference type="AlphaFoldDB" id="A0A0M6ZDZ2"/>
<dbReference type="Proteomes" id="UP000049983">
    <property type="component" value="Unassembled WGS sequence"/>
</dbReference>
<dbReference type="EMBL" id="CXWC01000011">
    <property type="protein sequence ID" value="CTQ72676.1"/>
    <property type="molecule type" value="Genomic_DNA"/>
</dbReference>
<evidence type="ECO:0000313" key="2">
    <source>
        <dbReference type="Proteomes" id="UP000049983"/>
    </source>
</evidence>
<proteinExistence type="predicted"/>
<dbReference type="STRING" id="311410.LA5095_00184"/>
<dbReference type="OrthoDB" id="7679188at2"/>
<protein>
    <submittedName>
        <fullName evidence="1">Uncharacterized protein</fullName>
    </submittedName>
</protein>
<gene>
    <name evidence="1" type="ORF">LA5096_03325</name>
</gene>
<organism evidence="1 2">
    <name type="scientific">Roseibium album</name>
    <dbReference type="NCBI Taxonomy" id="311410"/>
    <lineage>
        <taxon>Bacteria</taxon>
        <taxon>Pseudomonadati</taxon>
        <taxon>Pseudomonadota</taxon>
        <taxon>Alphaproteobacteria</taxon>
        <taxon>Hyphomicrobiales</taxon>
        <taxon>Stappiaceae</taxon>
        <taxon>Roseibium</taxon>
    </lineage>
</organism>
<sequence length="75" mass="8747">MKSILVAMHLVACQPDLLVCQDMSVNTKRWSDIETCRQDRIGEMFRLKQDLPEWAVVMSRCRYLIGSDRRSTPAF</sequence>
<evidence type="ECO:0000313" key="1">
    <source>
        <dbReference type="EMBL" id="CTQ72676.1"/>
    </source>
</evidence>